<organism evidence="1 2">
    <name type="scientific">Knipowitschia caucasica</name>
    <name type="common">Caucasian dwarf goby</name>
    <name type="synonym">Pomatoschistus caucasicus</name>
    <dbReference type="NCBI Taxonomy" id="637954"/>
    <lineage>
        <taxon>Eukaryota</taxon>
        <taxon>Metazoa</taxon>
        <taxon>Chordata</taxon>
        <taxon>Craniata</taxon>
        <taxon>Vertebrata</taxon>
        <taxon>Euteleostomi</taxon>
        <taxon>Actinopterygii</taxon>
        <taxon>Neopterygii</taxon>
        <taxon>Teleostei</taxon>
        <taxon>Neoteleostei</taxon>
        <taxon>Acanthomorphata</taxon>
        <taxon>Gobiaria</taxon>
        <taxon>Gobiiformes</taxon>
        <taxon>Gobioidei</taxon>
        <taxon>Gobiidae</taxon>
        <taxon>Gobiinae</taxon>
        <taxon>Knipowitschia</taxon>
    </lineage>
</organism>
<dbReference type="EMBL" id="OZ035827">
    <property type="protein sequence ID" value="CAL1607025.1"/>
    <property type="molecule type" value="Genomic_DNA"/>
</dbReference>
<accession>A0AAV2M168</accession>
<reference evidence="1 2" key="1">
    <citation type="submission" date="2024-04" db="EMBL/GenBank/DDBJ databases">
        <authorList>
            <person name="Waldvogel A.-M."/>
            <person name="Schoenle A."/>
        </authorList>
    </citation>
    <scope>NUCLEOTIDE SEQUENCE [LARGE SCALE GENOMIC DNA]</scope>
</reference>
<keyword evidence="2" id="KW-1185">Reference proteome</keyword>
<dbReference type="PANTHER" id="PTHR46169:SF25">
    <property type="entry name" value="ZINC FINGER BED DOMAIN-CONTAINING PROTEIN 1-LIKE-RELATED"/>
    <property type="match status" value="1"/>
</dbReference>
<evidence type="ECO:0008006" key="3">
    <source>
        <dbReference type="Google" id="ProtNLM"/>
    </source>
</evidence>
<evidence type="ECO:0000313" key="1">
    <source>
        <dbReference type="EMBL" id="CAL1607025.1"/>
    </source>
</evidence>
<protein>
    <recommendedName>
        <fullName evidence="3">Transposase</fullName>
    </recommendedName>
</protein>
<gene>
    <name evidence="1" type="ORF">KC01_LOCUS34111</name>
</gene>
<dbReference type="PANTHER" id="PTHR46169">
    <property type="entry name" value="DNA REPLICATION-RELATED ELEMENT FACTOR, ISOFORM A"/>
    <property type="match status" value="1"/>
</dbReference>
<sequence>MILIITIEERPVAPTDIAYFPNSHTGDNIAAALRDVLINWNLPEDKQVSITTDNGANVVKAAEVNNWVRLQCFGHRLHLAIENAVKVLHVFNTCVLAAKEQESDLTKSIKKKILDYLNSKYDDPATQELLDMACFMDPRFKAGYVSGDKLHEIKS</sequence>
<proteinExistence type="predicted"/>
<name>A0AAV2M168_KNICA</name>
<dbReference type="GO" id="GO:0006357">
    <property type="term" value="P:regulation of transcription by RNA polymerase II"/>
    <property type="evidence" value="ECO:0007669"/>
    <property type="project" value="TreeGrafter"/>
</dbReference>
<dbReference type="AlphaFoldDB" id="A0AAV2M168"/>
<dbReference type="SUPFAM" id="SSF53098">
    <property type="entry name" value="Ribonuclease H-like"/>
    <property type="match status" value="1"/>
</dbReference>
<evidence type="ECO:0000313" key="2">
    <source>
        <dbReference type="Proteomes" id="UP001497482"/>
    </source>
</evidence>
<dbReference type="GO" id="GO:0005634">
    <property type="term" value="C:nucleus"/>
    <property type="evidence" value="ECO:0007669"/>
    <property type="project" value="TreeGrafter"/>
</dbReference>
<dbReference type="InterPro" id="IPR012337">
    <property type="entry name" value="RNaseH-like_sf"/>
</dbReference>
<dbReference type="InterPro" id="IPR052717">
    <property type="entry name" value="Vacuolar_transposase_reg"/>
</dbReference>
<dbReference type="Proteomes" id="UP001497482">
    <property type="component" value="Chromosome 5"/>
</dbReference>